<dbReference type="InterPro" id="IPR004360">
    <property type="entry name" value="Glyas_Fos-R_dOase_dom"/>
</dbReference>
<dbReference type="SUPFAM" id="SSF54593">
    <property type="entry name" value="Glyoxalase/Bleomycin resistance protein/Dihydroxybiphenyl dioxygenase"/>
    <property type="match status" value="1"/>
</dbReference>
<dbReference type="AlphaFoldDB" id="A0A3E3J1D5"/>
<comment type="caution">
    <text evidence="2">The sequence shown here is derived from an EMBL/GenBank/DDBJ whole genome shotgun (WGS) entry which is preliminary data.</text>
</comment>
<dbReference type="EMBL" id="QVLU01000004">
    <property type="protein sequence ID" value="RGE73159.1"/>
    <property type="molecule type" value="Genomic_DNA"/>
</dbReference>
<evidence type="ECO:0000313" key="3">
    <source>
        <dbReference type="Proteomes" id="UP000261166"/>
    </source>
</evidence>
<dbReference type="Gene3D" id="3.10.180.10">
    <property type="entry name" value="2,3-Dihydroxybiphenyl 1,2-Dioxygenase, domain 1"/>
    <property type="match status" value="1"/>
</dbReference>
<sequence length="115" mass="13246">MGMSLSGINIYTKNPAQSFNFYKGLGWEVVEEGDLETDWFGAEFRLGELTIWIWNDQENKDGIRNALVLHCDDIFATYNDLKAKGYDITEPELKFYGDYEMKLKDADGNLLLFLS</sequence>
<dbReference type="OrthoDB" id="9803079at2"/>
<dbReference type="InterPro" id="IPR037523">
    <property type="entry name" value="VOC_core"/>
</dbReference>
<accession>A0A3E3J1D5</accession>
<protein>
    <submittedName>
        <fullName evidence="2">VOC family protein</fullName>
    </submittedName>
</protein>
<gene>
    <name evidence="2" type="ORF">DWY69_06685</name>
</gene>
<feature type="domain" description="VOC" evidence="1">
    <location>
        <begin position="4"/>
        <end position="115"/>
    </location>
</feature>
<proteinExistence type="predicted"/>
<dbReference type="Pfam" id="PF00903">
    <property type="entry name" value="Glyoxalase"/>
    <property type="match status" value="1"/>
</dbReference>
<evidence type="ECO:0000313" key="2">
    <source>
        <dbReference type="EMBL" id="RGE73159.1"/>
    </source>
</evidence>
<dbReference type="Proteomes" id="UP000261166">
    <property type="component" value="Unassembled WGS sequence"/>
</dbReference>
<dbReference type="PROSITE" id="PS51819">
    <property type="entry name" value="VOC"/>
    <property type="match status" value="1"/>
</dbReference>
<evidence type="ECO:0000259" key="1">
    <source>
        <dbReference type="PROSITE" id="PS51819"/>
    </source>
</evidence>
<organism evidence="2 3">
    <name type="scientific">Eisenbergiella massiliensis</name>
    <dbReference type="NCBI Taxonomy" id="1720294"/>
    <lineage>
        <taxon>Bacteria</taxon>
        <taxon>Bacillati</taxon>
        <taxon>Bacillota</taxon>
        <taxon>Clostridia</taxon>
        <taxon>Lachnospirales</taxon>
        <taxon>Lachnospiraceae</taxon>
        <taxon>Eisenbergiella</taxon>
    </lineage>
</organism>
<dbReference type="InterPro" id="IPR029068">
    <property type="entry name" value="Glyas_Bleomycin-R_OHBP_Dase"/>
</dbReference>
<name>A0A3E3J1D5_9FIRM</name>
<reference evidence="2 3" key="1">
    <citation type="submission" date="2018-08" db="EMBL/GenBank/DDBJ databases">
        <title>A genome reference for cultivated species of the human gut microbiota.</title>
        <authorList>
            <person name="Zou Y."/>
            <person name="Xue W."/>
            <person name="Luo G."/>
        </authorList>
    </citation>
    <scope>NUCLEOTIDE SEQUENCE [LARGE SCALE GENOMIC DNA]</scope>
    <source>
        <strain evidence="2 3">AF26-4BH</strain>
    </source>
</reference>
<dbReference type="RefSeq" id="WP_025488177.1">
    <property type="nucleotide sequence ID" value="NZ_JBKVAZ010000003.1"/>
</dbReference>